<evidence type="ECO:0000256" key="1">
    <source>
        <dbReference type="ARBA" id="ARBA00023002"/>
    </source>
</evidence>
<organism evidence="4 5">
    <name type="scientific">Brevundimonas diminuta</name>
    <name type="common">Pseudomonas diminuta</name>
    <dbReference type="NCBI Taxonomy" id="293"/>
    <lineage>
        <taxon>Bacteria</taxon>
        <taxon>Pseudomonadati</taxon>
        <taxon>Pseudomonadota</taxon>
        <taxon>Alphaproteobacteria</taxon>
        <taxon>Caulobacterales</taxon>
        <taxon>Caulobacteraceae</taxon>
        <taxon>Brevundimonas</taxon>
    </lineage>
</organism>
<dbReference type="GO" id="GO:0016627">
    <property type="term" value="F:oxidoreductase activity, acting on the CH-CH group of donors"/>
    <property type="evidence" value="ECO:0007669"/>
    <property type="project" value="TreeGrafter"/>
</dbReference>
<keyword evidence="1" id="KW-0560">Oxidoreductase</keyword>
<dbReference type="EMBL" id="CP035093">
    <property type="protein sequence ID" value="QAT15035.1"/>
    <property type="molecule type" value="Genomic_DNA"/>
</dbReference>
<dbReference type="GO" id="GO:0005829">
    <property type="term" value="C:cytosol"/>
    <property type="evidence" value="ECO:0007669"/>
    <property type="project" value="TreeGrafter"/>
</dbReference>
<feature type="domain" description="Pyridoxamine 5'-phosphate oxidase N-terminal" evidence="3">
    <location>
        <begin position="73"/>
        <end position="169"/>
    </location>
</feature>
<dbReference type="Pfam" id="PF01243">
    <property type="entry name" value="PNPOx_N"/>
    <property type="match status" value="1"/>
</dbReference>
<evidence type="ECO:0000259" key="3">
    <source>
        <dbReference type="Pfam" id="PF01243"/>
    </source>
</evidence>
<dbReference type="AlphaFoldDB" id="A0A410NZ06"/>
<dbReference type="InterPro" id="IPR052019">
    <property type="entry name" value="F420H2_bilvrd_red/Heme_oxyg"/>
</dbReference>
<dbReference type="PANTHER" id="PTHR35176">
    <property type="entry name" value="HEME OXYGENASE HI_0854-RELATED"/>
    <property type="match status" value="1"/>
</dbReference>
<proteinExistence type="predicted"/>
<dbReference type="Proteomes" id="UP000287388">
    <property type="component" value="Chromosome"/>
</dbReference>
<dbReference type="InterPro" id="IPR012349">
    <property type="entry name" value="Split_barrel_FMN-bd"/>
</dbReference>
<reference evidence="4 5" key="1">
    <citation type="submission" date="2019-01" db="EMBL/GenBank/DDBJ databases">
        <title>Brevundimonas diminuta Genome sequencing and assembly.</title>
        <authorList>
            <person name="Chen H."/>
        </authorList>
    </citation>
    <scope>NUCLEOTIDE SEQUENCE [LARGE SCALE GENOMIC DNA]</scope>
    <source>
        <strain evidence="5">ATCC(B) 19146</strain>
    </source>
</reference>
<evidence type="ECO:0000256" key="2">
    <source>
        <dbReference type="SAM" id="MobiDB-lite"/>
    </source>
</evidence>
<feature type="region of interest" description="Disordered" evidence="2">
    <location>
        <begin position="13"/>
        <end position="37"/>
    </location>
</feature>
<protein>
    <recommendedName>
        <fullName evidence="3">Pyridoxamine 5'-phosphate oxidase N-terminal domain-containing protein</fullName>
    </recommendedName>
</protein>
<dbReference type="KEGG" id="bdm:EQG53_12045"/>
<name>A0A410NZ06_BREDI</name>
<gene>
    <name evidence="4" type="ORF">EQG53_12045</name>
</gene>
<evidence type="ECO:0000313" key="5">
    <source>
        <dbReference type="Proteomes" id="UP000287388"/>
    </source>
</evidence>
<sequence>MRQTLRSVAWLRRSSTRRREKSQSSNPGLSVIPADCNEGGTAGPDHALSVAVRAPCQAGGFGLELEQRQLILSILGRADTLTVATVREDGWPHATVVSFVNDELDIYFGTAPHSQKIGNIARDSRVSATVTPDHETSKDIQAISLAARAERVTDPGELLRVADLVLRKFPRPGRPAPAAVLEGVVVVRLRPTIVSVLDYSRTFGQTELIDLRDDQAPRSRQDNPPSSS</sequence>
<dbReference type="Gene3D" id="2.30.110.10">
    <property type="entry name" value="Electron Transport, Fmn-binding Protein, Chain A"/>
    <property type="match status" value="1"/>
</dbReference>
<dbReference type="GO" id="GO:0070967">
    <property type="term" value="F:coenzyme F420 binding"/>
    <property type="evidence" value="ECO:0007669"/>
    <property type="project" value="TreeGrafter"/>
</dbReference>
<dbReference type="PANTHER" id="PTHR35176:SF6">
    <property type="entry name" value="HEME OXYGENASE HI_0854-RELATED"/>
    <property type="match status" value="1"/>
</dbReference>
<evidence type="ECO:0000313" key="4">
    <source>
        <dbReference type="EMBL" id="QAT15035.1"/>
    </source>
</evidence>
<dbReference type="SUPFAM" id="SSF50475">
    <property type="entry name" value="FMN-binding split barrel"/>
    <property type="match status" value="1"/>
</dbReference>
<accession>A0A410NZ06</accession>
<dbReference type="InterPro" id="IPR011576">
    <property type="entry name" value="Pyridox_Oxase_N"/>
</dbReference>